<feature type="transmembrane region" description="Helical" evidence="9">
    <location>
        <begin position="251"/>
        <end position="269"/>
    </location>
</feature>
<feature type="transmembrane region" description="Helical" evidence="9">
    <location>
        <begin position="318"/>
        <end position="337"/>
    </location>
</feature>
<accession>A0ABY3XMD7</accession>
<keyword evidence="3" id="KW-0813">Transport</keyword>
<dbReference type="PANTHER" id="PTHR43528:SF1">
    <property type="entry name" value="ALPHA-KETOGLUTARATE PERMEASE"/>
    <property type="match status" value="1"/>
</dbReference>
<dbReference type="Proteomes" id="UP001202244">
    <property type="component" value="Chromosome"/>
</dbReference>
<keyword evidence="6" id="KW-0769">Symport</keyword>
<dbReference type="PROSITE" id="PS00216">
    <property type="entry name" value="SUGAR_TRANSPORT_1"/>
    <property type="match status" value="1"/>
</dbReference>
<reference evidence="11 12" key="1">
    <citation type="journal article" date="2023" name="Microbiol. Spectr.">
        <title>Synergy between Genome Mining, Metabolomics, and Bioinformatics Uncovers Antibacterial Chlorinated Carbazole Alkaloids and Their Biosynthetic Gene Cluster from Streptomyces tubbatahanensis sp. nov., a Novel Actinomycete Isolated from Sulu Sea, Philippines.</title>
        <authorList>
            <person name="Tenebro C.P."/>
            <person name="Trono D.J.V.L."/>
            <person name="Balida L.A.P."/>
            <person name="Bayog L.K.A."/>
            <person name="Bruna J.R."/>
            <person name="Sabido E.M."/>
            <person name="Caspe D.P.C."/>
            <person name="de Los Santos E.L.C."/>
            <person name="Saludes J.P."/>
            <person name="Dalisay D.S."/>
        </authorList>
    </citation>
    <scope>NUCLEOTIDE SEQUENCE [LARGE SCALE GENOMIC DNA]</scope>
    <source>
        <strain evidence="11 12">DSD3025</strain>
    </source>
</reference>
<evidence type="ECO:0000313" key="12">
    <source>
        <dbReference type="Proteomes" id="UP001202244"/>
    </source>
</evidence>
<evidence type="ECO:0000256" key="8">
    <source>
        <dbReference type="ARBA" id="ARBA00023136"/>
    </source>
</evidence>
<comment type="similarity">
    <text evidence="2">Belongs to the major facilitator superfamily. Metabolite:H+ Symporter (MHS) family (TC 2.A.1.6) family.</text>
</comment>
<dbReference type="Gene3D" id="1.20.1250.20">
    <property type="entry name" value="MFS general substrate transporter like domains"/>
    <property type="match status" value="1"/>
</dbReference>
<feature type="transmembrane region" description="Helical" evidence="9">
    <location>
        <begin position="162"/>
        <end position="185"/>
    </location>
</feature>
<feature type="transmembrane region" description="Helical" evidence="9">
    <location>
        <begin position="289"/>
        <end position="306"/>
    </location>
</feature>
<protein>
    <submittedName>
        <fullName evidence="11">MFS transporter</fullName>
    </submittedName>
</protein>
<dbReference type="InterPro" id="IPR011701">
    <property type="entry name" value="MFS"/>
</dbReference>
<evidence type="ECO:0000256" key="4">
    <source>
        <dbReference type="ARBA" id="ARBA00022475"/>
    </source>
</evidence>
<keyword evidence="12" id="KW-1185">Reference proteome</keyword>
<feature type="transmembrane region" description="Helical" evidence="9">
    <location>
        <begin position="65"/>
        <end position="86"/>
    </location>
</feature>
<feature type="transmembrane region" description="Helical" evidence="9">
    <location>
        <begin position="383"/>
        <end position="404"/>
    </location>
</feature>
<keyword evidence="8 9" id="KW-0472">Membrane</keyword>
<comment type="subcellular location">
    <subcellularLocation>
        <location evidence="1">Cell membrane</location>
        <topology evidence="1">Multi-pass membrane protein</topology>
    </subcellularLocation>
</comment>
<keyword evidence="5 9" id="KW-0812">Transmembrane</keyword>
<dbReference type="InterPro" id="IPR051084">
    <property type="entry name" value="H+-coupled_symporters"/>
</dbReference>
<evidence type="ECO:0000259" key="10">
    <source>
        <dbReference type="PROSITE" id="PS50850"/>
    </source>
</evidence>
<dbReference type="PANTHER" id="PTHR43528">
    <property type="entry name" value="ALPHA-KETOGLUTARATE PERMEASE"/>
    <property type="match status" value="1"/>
</dbReference>
<proteinExistence type="inferred from homology"/>
<keyword evidence="7 9" id="KW-1133">Transmembrane helix</keyword>
<dbReference type="InterPro" id="IPR005829">
    <property type="entry name" value="Sugar_transporter_CS"/>
</dbReference>
<sequence length="448" mass="48266">MTATATAAVEAGGRTQATPAEVRKAIWAGGIGNFVEQFDFAVYGYLAPLMAPVFFPETDPLASVLSTYALFAISFLIRPVGGLLFGRFGDRVGRRKTLSLAIVLMGVLTALIGVLPSYAQVGFVAPALLLVVRILQGVVQGGEYVGAIAFIVEYAPQRRRGFYGSFVSMSVFLGLLGGAGLSSLLTTLLPHEEMTTWGWRLPFLLALPLALTGLYLRLRIKETPEFEAATHSGDEVVQTPLREALVSQWRGILVFCGASITLAVLSYGWVTYLPQYLSGTLKVPQGEAFLSNVISIGVLVPLLPLAGALSDRIGRKPMLITGVLACIFLVPLAFLVLEEGTFTSAVLGQLIYIVPEFFLTGIVTVCAAEFFPTKTRYSASAIAFNSSFAIFAGATPFIATLLVSRFGTVYALWGFLATLAVFSLFVILRFMQETYRSALSDDKYTAHN</sequence>
<dbReference type="Pfam" id="PF07690">
    <property type="entry name" value="MFS_1"/>
    <property type="match status" value="1"/>
</dbReference>
<evidence type="ECO:0000256" key="3">
    <source>
        <dbReference type="ARBA" id="ARBA00022448"/>
    </source>
</evidence>
<dbReference type="RefSeq" id="WP_242749310.1">
    <property type="nucleotide sequence ID" value="NZ_CP093846.1"/>
</dbReference>
<organism evidence="11 12">
    <name type="scientific">Streptomyces tubbatahanensis</name>
    <dbReference type="NCBI Taxonomy" id="2923272"/>
    <lineage>
        <taxon>Bacteria</taxon>
        <taxon>Bacillati</taxon>
        <taxon>Actinomycetota</taxon>
        <taxon>Actinomycetes</taxon>
        <taxon>Kitasatosporales</taxon>
        <taxon>Streptomycetaceae</taxon>
        <taxon>Streptomyces</taxon>
    </lineage>
</organism>
<dbReference type="InterPro" id="IPR020846">
    <property type="entry name" value="MFS_dom"/>
</dbReference>
<dbReference type="PROSITE" id="PS50850">
    <property type="entry name" value="MFS"/>
    <property type="match status" value="1"/>
</dbReference>
<feature type="transmembrane region" description="Helical" evidence="9">
    <location>
        <begin position="349"/>
        <end position="371"/>
    </location>
</feature>
<feature type="transmembrane region" description="Helical" evidence="9">
    <location>
        <begin position="197"/>
        <end position="216"/>
    </location>
</feature>
<dbReference type="EMBL" id="CP093846">
    <property type="protein sequence ID" value="UNS95565.1"/>
    <property type="molecule type" value="Genomic_DNA"/>
</dbReference>
<evidence type="ECO:0000256" key="2">
    <source>
        <dbReference type="ARBA" id="ARBA00008240"/>
    </source>
</evidence>
<dbReference type="InterPro" id="IPR036259">
    <property type="entry name" value="MFS_trans_sf"/>
</dbReference>
<gene>
    <name evidence="11" type="ORF">MMF93_03040</name>
</gene>
<feature type="transmembrane region" description="Helical" evidence="9">
    <location>
        <begin position="98"/>
        <end position="119"/>
    </location>
</feature>
<name>A0ABY3XMD7_9ACTN</name>
<feature type="transmembrane region" description="Helical" evidence="9">
    <location>
        <begin position="125"/>
        <end position="150"/>
    </location>
</feature>
<feature type="domain" description="Major facilitator superfamily (MFS) profile" evidence="10">
    <location>
        <begin position="25"/>
        <end position="435"/>
    </location>
</feature>
<evidence type="ECO:0000256" key="6">
    <source>
        <dbReference type="ARBA" id="ARBA00022847"/>
    </source>
</evidence>
<dbReference type="SUPFAM" id="SSF103473">
    <property type="entry name" value="MFS general substrate transporter"/>
    <property type="match status" value="1"/>
</dbReference>
<evidence type="ECO:0000256" key="9">
    <source>
        <dbReference type="SAM" id="Phobius"/>
    </source>
</evidence>
<feature type="transmembrane region" description="Helical" evidence="9">
    <location>
        <begin position="410"/>
        <end position="430"/>
    </location>
</feature>
<keyword evidence="4" id="KW-1003">Cell membrane</keyword>
<evidence type="ECO:0000256" key="7">
    <source>
        <dbReference type="ARBA" id="ARBA00022989"/>
    </source>
</evidence>
<evidence type="ECO:0000313" key="11">
    <source>
        <dbReference type="EMBL" id="UNS95565.1"/>
    </source>
</evidence>
<evidence type="ECO:0000256" key="5">
    <source>
        <dbReference type="ARBA" id="ARBA00022692"/>
    </source>
</evidence>
<evidence type="ECO:0000256" key="1">
    <source>
        <dbReference type="ARBA" id="ARBA00004651"/>
    </source>
</evidence>